<reference evidence="1" key="1">
    <citation type="submission" date="2023-11" db="EMBL/GenBank/DDBJ databases">
        <authorList>
            <person name="Poullet M."/>
        </authorList>
    </citation>
    <scope>NUCLEOTIDE SEQUENCE</scope>
    <source>
        <strain evidence="1">E1834</strain>
    </source>
</reference>
<sequence length="214" mass="25622">MNITILLIISILNAILWTFVKTIPTQKDLAKHAENDNMPTAILNDVAESSINPQIQKSTEEKDADINNGKDKVNKISEYNKEYYQKNKQKLRENTRNRYENNKKDLLKYKEIQEYHRNYRQNNKESIQKRKRIYYQNNKEKLKEYQQKYQQKNKNLKSANNEGTSFVNPQTDDFTNKEFLNKELSTNFTFVFIFLNMRKYLIVYSDFVICSVCI</sequence>
<accession>A0ACB1A0F7</accession>
<comment type="caution">
    <text evidence="1">The sequence shown here is derived from an EMBL/GenBank/DDBJ whole genome shotgun (WGS) entry which is preliminary data.</text>
</comment>
<evidence type="ECO:0000313" key="2">
    <source>
        <dbReference type="Proteomes" id="UP001497535"/>
    </source>
</evidence>
<dbReference type="Proteomes" id="UP001497535">
    <property type="component" value="Unassembled WGS sequence"/>
</dbReference>
<gene>
    <name evidence="1" type="ORF">MENTE1834_LOCUS32085</name>
</gene>
<proteinExistence type="predicted"/>
<dbReference type="EMBL" id="CAVMJV010000054">
    <property type="protein sequence ID" value="CAK5084684.1"/>
    <property type="molecule type" value="Genomic_DNA"/>
</dbReference>
<protein>
    <submittedName>
        <fullName evidence="1">Uncharacterized protein</fullName>
    </submittedName>
</protein>
<name>A0ACB1A0F7_MELEN</name>
<organism evidence="1 2">
    <name type="scientific">Meloidogyne enterolobii</name>
    <name type="common">Root-knot nematode worm</name>
    <name type="synonym">Meloidogyne mayaguensis</name>
    <dbReference type="NCBI Taxonomy" id="390850"/>
    <lineage>
        <taxon>Eukaryota</taxon>
        <taxon>Metazoa</taxon>
        <taxon>Ecdysozoa</taxon>
        <taxon>Nematoda</taxon>
        <taxon>Chromadorea</taxon>
        <taxon>Rhabditida</taxon>
        <taxon>Tylenchina</taxon>
        <taxon>Tylenchomorpha</taxon>
        <taxon>Tylenchoidea</taxon>
        <taxon>Meloidogynidae</taxon>
        <taxon>Meloidogyninae</taxon>
        <taxon>Meloidogyne</taxon>
    </lineage>
</organism>
<keyword evidence="2" id="KW-1185">Reference proteome</keyword>
<evidence type="ECO:0000313" key="1">
    <source>
        <dbReference type="EMBL" id="CAK5084684.1"/>
    </source>
</evidence>